<accession>A0A395NKF4</accession>
<dbReference type="OrthoDB" id="2824656at2759"/>
<keyword evidence="2" id="KW-1185">Reference proteome</keyword>
<dbReference type="EMBL" id="PXOA01000337">
    <property type="protein sequence ID" value="RFU76566.1"/>
    <property type="molecule type" value="Genomic_DNA"/>
</dbReference>
<dbReference type="Proteomes" id="UP000266272">
    <property type="component" value="Unassembled WGS sequence"/>
</dbReference>
<reference evidence="1 2" key="1">
    <citation type="journal article" date="2018" name="PLoS Pathog.">
        <title>Evolution of structural diversity of trichothecenes, a family of toxins produced by plant pathogenic and entomopathogenic fungi.</title>
        <authorList>
            <person name="Proctor R.H."/>
            <person name="McCormick S.P."/>
            <person name="Kim H.S."/>
            <person name="Cardoza R.E."/>
            <person name="Stanley A.M."/>
            <person name="Lindo L."/>
            <person name="Kelly A."/>
            <person name="Brown D.W."/>
            <person name="Lee T."/>
            <person name="Vaughan M.M."/>
            <person name="Alexander N.J."/>
            <person name="Busman M."/>
            <person name="Gutierrez S."/>
        </authorList>
    </citation>
    <scope>NUCLEOTIDE SEQUENCE [LARGE SCALE GENOMIC DNA]</scope>
    <source>
        <strain evidence="1 2">IBT 40837</strain>
    </source>
</reference>
<evidence type="ECO:0000313" key="2">
    <source>
        <dbReference type="Proteomes" id="UP000266272"/>
    </source>
</evidence>
<comment type="caution">
    <text evidence="1">The sequence shown here is derived from an EMBL/GenBank/DDBJ whole genome shotgun (WGS) entry which is preliminary data.</text>
</comment>
<name>A0A395NKF4_TRIAR</name>
<protein>
    <submittedName>
        <fullName evidence="1">Uncharacterized protein</fullName>
    </submittedName>
</protein>
<dbReference type="AlphaFoldDB" id="A0A395NKF4"/>
<proteinExistence type="predicted"/>
<gene>
    <name evidence="1" type="ORF">TARUN_5651</name>
</gene>
<evidence type="ECO:0000313" key="1">
    <source>
        <dbReference type="EMBL" id="RFU76566.1"/>
    </source>
</evidence>
<sequence length="117" mass="13037">MRLAQASPLDDEAFNLSVEKSYTDCFRVQGFVGGDWGYCTNTNEVSGDPIANSKAAAPVLDPADRRLVIYVLGWESAEIHEDYVRSPIFEEEMVTLGPWADQSSGAWYTTFIKHGKE</sequence>
<organism evidence="1 2">
    <name type="scientific">Trichoderma arundinaceum</name>
    <dbReference type="NCBI Taxonomy" id="490622"/>
    <lineage>
        <taxon>Eukaryota</taxon>
        <taxon>Fungi</taxon>
        <taxon>Dikarya</taxon>
        <taxon>Ascomycota</taxon>
        <taxon>Pezizomycotina</taxon>
        <taxon>Sordariomycetes</taxon>
        <taxon>Hypocreomycetidae</taxon>
        <taxon>Hypocreales</taxon>
        <taxon>Hypocreaceae</taxon>
        <taxon>Trichoderma</taxon>
    </lineage>
</organism>